<organism evidence="4 6">
    <name type="scientific">Adineta steineri</name>
    <dbReference type="NCBI Taxonomy" id="433720"/>
    <lineage>
        <taxon>Eukaryota</taxon>
        <taxon>Metazoa</taxon>
        <taxon>Spiralia</taxon>
        <taxon>Gnathifera</taxon>
        <taxon>Rotifera</taxon>
        <taxon>Eurotatoria</taxon>
        <taxon>Bdelloidea</taxon>
        <taxon>Adinetida</taxon>
        <taxon>Adinetidae</taxon>
        <taxon>Adineta</taxon>
    </lineage>
</organism>
<dbReference type="Proteomes" id="UP000663845">
    <property type="component" value="Unassembled WGS sequence"/>
</dbReference>
<evidence type="ECO:0000313" key="6">
    <source>
        <dbReference type="Proteomes" id="UP000663845"/>
    </source>
</evidence>
<dbReference type="Proteomes" id="UP000663844">
    <property type="component" value="Unassembled WGS sequence"/>
</dbReference>
<comment type="caution">
    <text evidence="4">The sequence shown here is derived from an EMBL/GenBank/DDBJ whole genome shotgun (WGS) entry which is preliminary data.</text>
</comment>
<evidence type="ECO:0000313" key="5">
    <source>
        <dbReference type="EMBL" id="CAF3514845.1"/>
    </source>
</evidence>
<dbReference type="AlphaFoldDB" id="A0A814DVR0"/>
<evidence type="ECO:0000259" key="3">
    <source>
        <dbReference type="PROSITE" id="PS51269"/>
    </source>
</evidence>
<reference evidence="4" key="1">
    <citation type="submission" date="2021-02" db="EMBL/GenBank/DDBJ databases">
        <authorList>
            <person name="Nowell W R."/>
        </authorList>
    </citation>
    <scope>NUCLEOTIDE SEQUENCE</scope>
</reference>
<dbReference type="Pfam" id="PF21672">
    <property type="entry name" value="COMM_HN"/>
    <property type="match status" value="1"/>
</dbReference>
<dbReference type="InterPro" id="IPR037355">
    <property type="entry name" value="COMMD3"/>
</dbReference>
<gene>
    <name evidence="4" type="ORF">JYZ213_LOCUS13800</name>
    <name evidence="5" type="ORF">OXD698_LOCUS2092</name>
</gene>
<evidence type="ECO:0000313" key="4">
    <source>
        <dbReference type="EMBL" id="CAF0960293.1"/>
    </source>
</evidence>
<proteinExistence type="inferred from homology"/>
<dbReference type="Pfam" id="PF07258">
    <property type="entry name" value="COMM_domain"/>
    <property type="match status" value="1"/>
</dbReference>
<dbReference type="EMBL" id="CAJOAZ010000066">
    <property type="protein sequence ID" value="CAF3514845.1"/>
    <property type="molecule type" value="Genomic_DNA"/>
</dbReference>
<dbReference type="PANTHER" id="PTHR31159:SF1">
    <property type="entry name" value="COMM DOMAIN-CONTAINING PROTEIN 3"/>
    <property type="match status" value="1"/>
</dbReference>
<feature type="domain" description="COMM" evidence="3">
    <location>
        <begin position="116"/>
        <end position="185"/>
    </location>
</feature>
<evidence type="ECO:0000256" key="1">
    <source>
        <dbReference type="ARBA" id="ARBA00016548"/>
    </source>
</evidence>
<name>A0A814DVR0_9BILA</name>
<dbReference type="EMBL" id="CAJNOG010000112">
    <property type="protein sequence ID" value="CAF0960293.1"/>
    <property type="molecule type" value="Genomic_DNA"/>
</dbReference>
<protein>
    <recommendedName>
        <fullName evidence="1">COMM domain-containing protein 3</fullName>
    </recommendedName>
</protein>
<dbReference type="GO" id="GO:0006814">
    <property type="term" value="P:sodium ion transport"/>
    <property type="evidence" value="ECO:0007669"/>
    <property type="project" value="InterPro"/>
</dbReference>
<evidence type="ECO:0000256" key="2">
    <source>
        <dbReference type="ARBA" id="ARBA00093469"/>
    </source>
</evidence>
<comment type="similarity">
    <text evidence="2">Belongs to the COMM domain-containing protein 3 family.</text>
</comment>
<accession>A0A814DVR0</accession>
<dbReference type="InterPro" id="IPR017920">
    <property type="entry name" value="COMM"/>
</dbReference>
<sequence length="192" mass="23273">MELNSEIEEDFRRLNDETYLSEKNYNELIEKIFSLFTSTNTNIQLSSSFDKHLLSSILTFIFECVKYDFDETSIRSKLNDLQFTNKSRQDRFLNEYNKYLSIIQLYLKQKSIEHDRLLNINWRLDLQLKTNYTDKLLEPIYTLNWTKRDKYTTNIDQIQFTCSQENLQELLEKFKDAQSVLHQMQYQQQAKK</sequence>
<dbReference type="PROSITE" id="PS51269">
    <property type="entry name" value="COMM"/>
    <property type="match status" value="1"/>
</dbReference>
<dbReference type="PANTHER" id="PTHR31159">
    <property type="entry name" value="COMM DOMAIN-CONTAINING PROTEIN 3"/>
    <property type="match status" value="1"/>
</dbReference>